<dbReference type="CDD" id="cd01672">
    <property type="entry name" value="TMPK"/>
    <property type="match status" value="1"/>
</dbReference>
<keyword evidence="8 12" id="KW-0067">ATP-binding</keyword>
<dbReference type="GO" id="GO:0004798">
    <property type="term" value="F:dTMP kinase activity"/>
    <property type="evidence" value="ECO:0007669"/>
    <property type="project" value="UniProtKB-UniRule"/>
</dbReference>
<dbReference type="AlphaFoldDB" id="C5AQT8"/>
<dbReference type="HAMAP" id="MF_00165">
    <property type="entry name" value="Thymidylate_kinase"/>
    <property type="match status" value="1"/>
</dbReference>
<dbReference type="InterPro" id="IPR027417">
    <property type="entry name" value="P-loop_NTPase"/>
</dbReference>
<dbReference type="SUPFAM" id="SSF52540">
    <property type="entry name" value="P-loop containing nucleoside triphosphate hydrolases"/>
    <property type="match status" value="1"/>
</dbReference>
<dbReference type="PANTHER" id="PTHR10344:SF4">
    <property type="entry name" value="UMP-CMP KINASE 2, MITOCHONDRIAL"/>
    <property type="match status" value="1"/>
</dbReference>
<keyword evidence="16" id="KW-1185">Reference proteome</keyword>
<organism evidence="15 16">
    <name type="scientific">Methylorubrum extorquens (strain ATCC 14718 / DSM 1338 / JCM 2805 / NCIMB 9133 / AM1)</name>
    <name type="common">Methylobacterium extorquens</name>
    <dbReference type="NCBI Taxonomy" id="272630"/>
    <lineage>
        <taxon>Bacteria</taxon>
        <taxon>Pseudomonadati</taxon>
        <taxon>Pseudomonadota</taxon>
        <taxon>Alphaproteobacteria</taxon>
        <taxon>Hyphomicrobiales</taxon>
        <taxon>Methylobacteriaceae</taxon>
        <taxon>Methylorubrum</taxon>
    </lineage>
</organism>
<dbReference type="eggNOG" id="COG0125">
    <property type="taxonomic scope" value="Bacteria"/>
</dbReference>
<evidence type="ECO:0000256" key="9">
    <source>
        <dbReference type="ARBA" id="ARBA00029962"/>
    </source>
</evidence>
<evidence type="ECO:0000256" key="8">
    <source>
        <dbReference type="ARBA" id="ARBA00022840"/>
    </source>
</evidence>
<dbReference type="PROSITE" id="PS01331">
    <property type="entry name" value="THYMIDYLATE_KINASE"/>
    <property type="match status" value="1"/>
</dbReference>
<dbReference type="Gene3D" id="3.40.50.300">
    <property type="entry name" value="P-loop containing nucleotide triphosphate hydrolases"/>
    <property type="match status" value="1"/>
</dbReference>
<feature type="domain" description="Thymidylate kinase-like" evidence="14">
    <location>
        <begin position="13"/>
        <end position="206"/>
    </location>
</feature>
<dbReference type="Proteomes" id="UP000009081">
    <property type="component" value="Chromosome"/>
</dbReference>
<evidence type="ECO:0000256" key="12">
    <source>
        <dbReference type="HAMAP-Rule" id="MF_00165"/>
    </source>
</evidence>
<dbReference type="Pfam" id="PF02223">
    <property type="entry name" value="Thymidylate_kin"/>
    <property type="match status" value="1"/>
</dbReference>
<keyword evidence="6 12" id="KW-0547">Nucleotide-binding</keyword>
<keyword evidence="7 12" id="KW-0418">Kinase</keyword>
<evidence type="ECO:0000313" key="15">
    <source>
        <dbReference type="EMBL" id="ACS42211.1"/>
    </source>
</evidence>
<protein>
    <recommendedName>
        <fullName evidence="3 12">Thymidylate kinase</fullName>
        <ecNumber evidence="2 12">2.7.4.9</ecNumber>
    </recommendedName>
    <alternativeName>
        <fullName evidence="9 12">dTMP kinase</fullName>
    </alternativeName>
</protein>
<dbReference type="NCBIfam" id="TIGR00041">
    <property type="entry name" value="DTMP_kinase"/>
    <property type="match status" value="1"/>
</dbReference>
<feature type="compositionally biased region" description="Basic and acidic residues" evidence="13">
    <location>
        <begin position="225"/>
        <end position="249"/>
    </location>
</feature>
<name>C5AQT8_METEA</name>
<dbReference type="GO" id="GO:0005524">
    <property type="term" value="F:ATP binding"/>
    <property type="evidence" value="ECO:0007669"/>
    <property type="project" value="UniProtKB-UniRule"/>
</dbReference>
<comment type="similarity">
    <text evidence="1 12">Belongs to the thymidylate kinase family.</text>
</comment>
<evidence type="ECO:0000256" key="11">
    <source>
        <dbReference type="ARBA" id="ARBA00057735"/>
    </source>
</evidence>
<keyword evidence="4 12" id="KW-0808">Transferase</keyword>
<evidence type="ECO:0000259" key="14">
    <source>
        <dbReference type="Pfam" id="PF02223"/>
    </source>
</evidence>
<dbReference type="HOGENOM" id="CLU_049131_0_0_5"/>
<feature type="region of interest" description="Disordered" evidence="13">
    <location>
        <begin position="221"/>
        <end position="249"/>
    </location>
</feature>
<dbReference type="RefSeq" id="WP_003602062.1">
    <property type="nucleotide sequence ID" value="NC_012808.1"/>
</dbReference>
<evidence type="ECO:0000256" key="6">
    <source>
        <dbReference type="ARBA" id="ARBA00022741"/>
    </source>
</evidence>
<comment type="function">
    <text evidence="11 12">Phosphorylation of dTMP to form dTDP in both de novo and salvage pathways of dTTP synthesis.</text>
</comment>
<dbReference type="PANTHER" id="PTHR10344">
    <property type="entry name" value="THYMIDYLATE KINASE"/>
    <property type="match status" value="1"/>
</dbReference>
<feature type="binding site" evidence="12">
    <location>
        <begin position="15"/>
        <end position="22"/>
    </location>
    <ligand>
        <name>ATP</name>
        <dbReference type="ChEBI" id="CHEBI:30616"/>
    </ligand>
</feature>
<gene>
    <name evidence="12 15" type="primary">tmk</name>
    <name evidence="15" type="ordered locus">MexAM1_META1p4582</name>
</gene>
<dbReference type="FunFam" id="3.40.50.300:FF:000225">
    <property type="entry name" value="Thymidylate kinase"/>
    <property type="match status" value="1"/>
</dbReference>
<evidence type="ECO:0000256" key="4">
    <source>
        <dbReference type="ARBA" id="ARBA00022679"/>
    </source>
</evidence>
<evidence type="ECO:0000256" key="5">
    <source>
        <dbReference type="ARBA" id="ARBA00022727"/>
    </source>
</evidence>
<dbReference type="InterPro" id="IPR018094">
    <property type="entry name" value="Thymidylate_kinase"/>
</dbReference>
<evidence type="ECO:0000256" key="10">
    <source>
        <dbReference type="ARBA" id="ARBA00048743"/>
    </source>
</evidence>
<dbReference type="OrthoDB" id="9774907at2"/>
<accession>C5AQT8</accession>
<proteinExistence type="inferred from homology"/>
<evidence type="ECO:0000256" key="3">
    <source>
        <dbReference type="ARBA" id="ARBA00017144"/>
    </source>
</evidence>
<evidence type="ECO:0000256" key="7">
    <source>
        <dbReference type="ARBA" id="ARBA00022777"/>
    </source>
</evidence>
<evidence type="ECO:0000313" key="16">
    <source>
        <dbReference type="Proteomes" id="UP000009081"/>
    </source>
</evidence>
<dbReference type="GO" id="GO:0006235">
    <property type="term" value="P:dTTP biosynthetic process"/>
    <property type="evidence" value="ECO:0007669"/>
    <property type="project" value="UniProtKB-UniRule"/>
</dbReference>
<comment type="catalytic activity">
    <reaction evidence="10 12">
        <text>dTMP + ATP = dTDP + ADP</text>
        <dbReference type="Rhea" id="RHEA:13517"/>
        <dbReference type="ChEBI" id="CHEBI:30616"/>
        <dbReference type="ChEBI" id="CHEBI:58369"/>
        <dbReference type="ChEBI" id="CHEBI:63528"/>
        <dbReference type="ChEBI" id="CHEBI:456216"/>
        <dbReference type="EC" id="2.7.4.9"/>
    </reaction>
</comment>
<dbReference type="GO" id="GO:0005829">
    <property type="term" value="C:cytosol"/>
    <property type="evidence" value="ECO:0007669"/>
    <property type="project" value="TreeGrafter"/>
</dbReference>
<evidence type="ECO:0000256" key="1">
    <source>
        <dbReference type="ARBA" id="ARBA00009776"/>
    </source>
</evidence>
<reference evidence="15 16" key="1">
    <citation type="journal article" date="2009" name="PLoS ONE">
        <title>Methylobacterium genome sequences: a reference blueprint to investigate microbial metabolism of C1 compounds from natural and industrial sources.</title>
        <authorList>
            <person name="Vuilleumier S."/>
            <person name="Chistoserdova L."/>
            <person name="Lee M.-C."/>
            <person name="Bringel F."/>
            <person name="Lajus A."/>
            <person name="Zhou Y."/>
            <person name="Gourion B."/>
            <person name="Barbe V."/>
            <person name="Chang J."/>
            <person name="Cruveiller S."/>
            <person name="Dossat C."/>
            <person name="Gillett W."/>
            <person name="Gruffaz C."/>
            <person name="Haugen E."/>
            <person name="Hourcade E."/>
            <person name="Levy R."/>
            <person name="Mangenot S."/>
            <person name="Muller E."/>
            <person name="Nadalig T."/>
            <person name="Pagni M."/>
            <person name="Penny C."/>
            <person name="Peyraud R."/>
            <person name="Robinson D.G."/>
            <person name="Roche D."/>
            <person name="Rouy Z."/>
            <person name="Saenampechek C."/>
            <person name="Salvignol G."/>
            <person name="Vallenet D."/>
            <person name="Wu Z."/>
            <person name="Marx C.J."/>
            <person name="Vorholt J.A."/>
            <person name="Olson M.V."/>
            <person name="Kaul R."/>
            <person name="Weissenbach J."/>
            <person name="Medigue C."/>
            <person name="Lidstrom M.E."/>
        </authorList>
    </citation>
    <scope>NUCLEOTIDE SEQUENCE [LARGE SCALE GENOMIC DNA]</scope>
    <source>
        <strain evidence="16">ATCC 14718 / DSM 1338 / JCM 2805 / NCIMB 9133 / AM1</strain>
    </source>
</reference>
<dbReference type="STRING" id="272630.MexAM1_META1p4582"/>
<dbReference type="KEGG" id="mea:Mex_1p4582"/>
<dbReference type="GO" id="GO:0006227">
    <property type="term" value="P:dUDP biosynthetic process"/>
    <property type="evidence" value="ECO:0007669"/>
    <property type="project" value="TreeGrafter"/>
</dbReference>
<dbReference type="EC" id="2.7.4.9" evidence="2 12"/>
<evidence type="ECO:0000256" key="13">
    <source>
        <dbReference type="SAM" id="MobiDB-lite"/>
    </source>
</evidence>
<dbReference type="InterPro" id="IPR018095">
    <property type="entry name" value="Thymidylate_kin_CS"/>
</dbReference>
<keyword evidence="5 12" id="KW-0545">Nucleotide biosynthesis</keyword>
<dbReference type="GO" id="GO:0006233">
    <property type="term" value="P:dTDP biosynthetic process"/>
    <property type="evidence" value="ECO:0007669"/>
    <property type="project" value="InterPro"/>
</dbReference>
<dbReference type="InterPro" id="IPR039430">
    <property type="entry name" value="Thymidylate_kin-like_dom"/>
</dbReference>
<evidence type="ECO:0000256" key="2">
    <source>
        <dbReference type="ARBA" id="ARBA00012980"/>
    </source>
</evidence>
<sequence>MSSDAPRGVFITFEGGEGAGKSTQIARLAETLRRVSGREVVTTREPGGTERAEALRAALLRGVAKPYGPFAEALMFAAARIDHIGNLIRPALDRGAIVLCDRFSDSTRAYQGAAGGLDPALIDSLERVTLEDLRPDLTLILDLPPEAGLARARRRGAGEPADRFEAEGMRFHERLRTAFRSIAEAEPERCRVIDADLGPDAVETAIANAIAARWPDLLPALGEGQRQEVKEREGKNREGKEREGHGHAA</sequence>
<dbReference type="EMBL" id="CP001510">
    <property type="protein sequence ID" value="ACS42211.1"/>
    <property type="molecule type" value="Genomic_DNA"/>
</dbReference>